<evidence type="ECO:0000259" key="2">
    <source>
        <dbReference type="Pfam" id="PF12770"/>
    </source>
</evidence>
<name>A0A8H5CU60_9AGAR</name>
<gene>
    <name evidence="3" type="ORF">D9758_011263</name>
</gene>
<evidence type="ECO:0000256" key="1">
    <source>
        <dbReference type="SAM" id="MobiDB-lite"/>
    </source>
</evidence>
<comment type="caution">
    <text evidence="3">The sequence shown here is derived from an EMBL/GenBank/DDBJ whole genome shotgun (WGS) entry which is preliminary data.</text>
</comment>
<dbReference type="Gene3D" id="1.25.40.10">
    <property type="entry name" value="Tetratricopeptide repeat domain"/>
    <property type="match status" value="2"/>
</dbReference>
<sequence>MSHLPPLLPNRLHPRPSDDNNDPDEISPSVALALKLSTLPSDLFDQVLASLATFPYDIWDDDAMKDADIIDALQSDMDARRAKMTPRDKLEIAMLFVEEFDKTRNLDSLNQAIAMMEGAVNGFNAEQDTKGVFLVLHQIIPCLTRRFNLTGELKDISEVIEALRAAIRISPDNDQTAEVLYTLGDSLLDRFDGFGEQDDVMESLKAFLKGLSLLPEDDDEHIPLFGKQIAESLKICLARPQLLPIFTATKDDLVDGTASDSLSKRKRAQILRTLGEELLEQLLEVGGIQNLDECVDLLRAVTDLDPKNANVMTFYGLSRLIRFERLGDSEDLSTALATQKATLHLVEETDERLPGILNNLGNALQARFEYAGKVVDIDEAVNVHIRALYHPKVKEEERFTFQSSLGTAYHRRFEHLWDLMDLDASVDAKQMAATTVPNDHPTRAQLYASYGGVLLQRYSLSHRPEDLEKSLEVQQEAVELTPPTHPARPLRLLNLAQTLGDHVILTRDLRSIEKAISIAEEVIPMANSNSHHLALAHLRLASALRMRYLVNKDTQNDICSDDLDRAVDAARRAVDTLATLPTSLHMATFCQELGDCLLVRFQDAESPSASDIDEAIAAFKKGAEVPSNPVLLQISCAIEAARLCTTFRGVESGIIAYTTFFELLPKAIWIGNGLHRRYEDIGTIRHTLSEAVAVAIQAGELNLALEWAEQGRCIVWSQILQIRQPVNPALGNLAIEMESVTSKLQNMGMESRPSIKYPSKQTTALMSAAFLHFSSLEDEPVPIEGMSREEYAHRLAILPTLLLDANQQEQRRLAEKYEDLVIQAQELSGSDGFLRPKRFSELYAITSQGPVVFINVCEERCDAICIVPGQKEAVLIPLENFSEEKAMETLSSLIDDLEEKNFRAKFRGYSKLTARTEKIRNILGILWTDVVQPILLKLEEHLVAENGNLPHVTWCPSGSLSFLPLHAAGIYKNNESYVGQRIFDHVVSSYTPSITALLAAQNQNSTQPLAAPRVLAISQPNTPNEAELPFTVTEVETVQKIHPDLTWLNDTEGTKDAVLKGIRQHDWVHFACHGVLNLENPLQSAFLLQDGSLEVADLMKESFHHKKLAYLSACRTAAGSEKLPEEAVHLAAGMLMAGFADVVGTLWAIGDDDATFVAEHFYRYLKEEGSGDSRLSSYALHHAIRKQRESIREDDFYRWIPFIHFGV</sequence>
<evidence type="ECO:0000313" key="4">
    <source>
        <dbReference type="Proteomes" id="UP000559256"/>
    </source>
</evidence>
<dbReference type="AlphaFoldDB" id="A0A8H5CU60"/>
<reference evidence="3 4" key="1">
    <citation type="journal article" date="2020" name="ISME J.">
        <title>Uncovering the hidden diversity of litter-decomposition mechanisms in mushroom-forming fungi.</title>
        <authorList>
            <person name="Floudas D."/>
            <person name="Bentzer J."/>
            <person name="Ahren D."/>
            <person name="Johansson T."/>
            <person name="Persson P."/>
            <person name="Tunlid A."/>
        </authorList>
    </citation>
    <scope>NUCLEOTIDE SEQUENCE [LARGE SCALE GENOMIC DNA]</scope>
    <source>
        <strain evidence="3 4">CBS 291.85</strain>
    </source>
</reference>
<protein>
    <recommendedName>
        <fullName evidence="2">CHAT domain-containing protein</fullName>
    </recommendedName>
</protein>
<dbReference type="SUPFAM" id="SSF48452">
    <property type="entry name" value="TPR-like"/>
    <property type="match status" value="2"/>
</dbReference>
<proteinExistence type="predicted"/>
<dbReference type="InterPro" id="IPR024983">
    <property type="entry name" value="CHAT_dom"/>
</dbReference>
<feature type="domain" description="CHAT" evidence="2">
    <location>
        <begin position="925"/>
        <end position="1206"/>
    </location>
</feature>
<dbReference type="Pfam" id="PF12770">
    <property type="entry name" value="CHAT"/>
    <property type="match status" value="1"/>
</dbReference>
<dbReference type="InterPro" id="IPR011990">
    <property type="entry name" value="TPR-like_helical_dom_sf"/>
</dbReference>
<dbReference type="OrthoDB" id="9991317at2759"/>
<feature type="region of interest" description="Disordered" evidence="1">
    <location>
        <begin position="1"/>
        <end position="26"/>
    </location>
</feature>
<dbReference type="Proteomes" id="UP000559256">
    <property type="component" value="Unassembled WGS sequence"/>
</dbReference>
<evidence type="ECO:0000313" key="3">
    <source>
        <dbReference type="EMBL" id="KAF5347424.1"/>
    </source>
</evidence>
<organism evidence="3 4">
    <name type="scientific">Tetrapyrgos nigripes</name>
    <dbReference type="NCBI Taxonomy" id="182062"/>
    <lineage>
        <taxon>Eukaryota</taxon>
        <taxon>Fungi</taxon>
        <taxon>Dikarya</taxon>
        <taxon>Basidiomycota</taxon>
        <taxon>Agaricomycotina</taxon>
        <taxon>Agaricomycetes</taxon>
        <taxon>Agaricomycetidae</taxon>
        <taxon>Agaricales</taxon>
        <taxon>Marasmiineae</taxon>
        <taxon>Marasmiaceae</taxon>
        <taxon>Tetrapyrgos</taxon>
    </lineage>
</organism>
<accession>A0A8H5CU60</accession>
<keyword evidence="4" id="KW-1185">Reference proteome</keyword>
<feature type="compositionally biased region" description="Low complexity" evidence="1">
    <location>
        <begin position="1"/>
        <end position="11"/>
    </location>
</feature>
<dbReference type="EMBL" id="JAACJM010000095">
    <property type="protein sequence ID" value="KAF5347424.1"/>
    <property type="molecule type" value="Genomic_DNA"/>
</dbReference>